<feature type="compositionally biased region" description="Low complexity" evidence="1">
    <location>
        <begin position="214"/>
        <end position="236"/>
    </location>
</feature>
<proteinExistence type="predicted"/>
<dbReference type="EMBL" id="MU251246">
    <property type="protein sequence ID" value="KAG9257290.1"/>
    <property type="molecule type" value="Genomic_DNA"/>
</dbReference>
<evidence type="ECO:0000313" key="3">
    <source>
        <dbReference type="Proteomes" id="UP000887229"/>
    </source>
</evidence>
<reference evidence="2" key="1">
    <citation type="journal article" date="2021" name="IMA Fungus">
        <title>Genomic characterization of three marine fungi, including Emericellopsis atlantica sp. nov. with signatures of a generalist lifestyle and marine biomass degradation.</title>
        <authorList>
            <person name="Hagestad O.C."/>
            <person name="Hou L."/>
            <person name="Andersen J.H."/>
            <person name="Hansen E.H."/>
            <person name="Altermark B."/>
            <person name="Li C."/>
            <person name="Kuhnert E."/>
            <person name="Cox R.J."/>
            <person name="Crous P.W."/>
            <person name="Spatafora J.W."/>
            <person name="Lail K."/>
            <person name="Amirebrahimi M."/>
            <person name="Lipzen A."/>
            <person name="Pangilinan J."/>
            <person name="Andreopoulos W."/>
            <person name="Hayes R.D."/>
            <person name="Ng V."/>
            <person name="Grigoriev I.V."/>
            <person name="Jackson S.A."/>
            <person name="Sutton T.D.S."/>
            <person name="Dobson A.D.W."/>
            <person name="Rama T."/>
        </authorList>
    </citation>
    <scope>NUCLEOTIDE SEQUENCE</scope>
    <source>
        <strain evidence="2">TS7</strain>
    </source>
</reference>
<dbReference type="GO" id="GO:0042594">
    <property type="term" value="P:response to starvation"/>
    <property type="evidence" value="ECO:0007669"/>
    <property type="project" value="TreeGrafter"/>
</dbReference>
<name>A0A9P7ZS91_9HYPO</name>
<dbReference type="RefSeq" id="XP_046121214.1">
    <property type="nucleotide sequence ID" value="XM_046262014.1"/>
</dbReference>
<feature type="region of interest" description="Disordered" evidence="1">
    <location>
        <begin position="465"/>
        <end position="489"/>
    </location>
</feature>
<feature type="compositionally biased region" description="Basic and acidic residues" evidence="1">
    <location>
        <begin position="466"/>
        <end position="475"/>
    </location>
</feature>
<gene>
    <name evidence="2" type="ORF">F5Z01DRAFT_634054</name>
</gene>
<feature type="compositionally biased region" description="Polar residues" evidence="1">
    <location>
        <begin position="73"/>
        <end position="87"/>
    </location>
</feature>
<feature type="compositionally biased region" description="Polar residues" evidence="1">
    <location>
        <begin position="476"/>
        <end position="485"/>
    </location>
</feature>
<feature type="region of interest" description="Disordered" evidence="1">
    <location>
        <begin position="1"/>
        <end position="92"/>
    </location>
</feature>
<dbReference type="GO" id="GO:0005737">
    <property type="term" value="C:cytoplasm"/>
    <property type="evidence" value="ECO:0007669"/>
    <property type="project" value="TreeGrafter"/>
</dbReference>
<accession>A0A9P7ZS91</accession>
<dbReference type="Proteomes" id="UP000887229">
    <property type="component" value="Unassembled WGS sequence"/>
</dbReference>
<feature type="compositionally biased region" description="Polar residues" evidence="1">
    <location>
        <begin position="21"/>
        <end position="30"/>
    </location>
</feature>
<dbReference type="InterPro" id="IPR045142">
    <property type="entry name" value="BCAS3-like"/>
</dbReference>
<dbReference type="GO" id="GO:0006914">
    <property type="term" value="P:autophagy"/>
    <property type="evidence" value="ECO:0007669"/>
    <property type="project" value="InterPro"/>
</dbReference>
<dbReference type="PANTHER" id="PTHR13268">
    <property type="entry name" value="BREAST CARCINOMA AMPLIFIED SEQUENCE 3"/>
    <property type="match status" value="1"/>
</dbReference>
<dbReference type="GeneID" id="70292917"/>
<sequence length="1120" mass="119849">MPRSIRTGPWRYPDPVPKGHIQTNTVQLTFATEKDKKHAKEHGGSVAAAVTHQAAGKFSRNGGGSDNSSSNNQPVKSGPNSNESTPPINTPDIKATVLDNVQTAPSPLLDAISNVSVSASTAPSMTHEWARSGAFAGSPGNLINFMGDSPPTMPSSYEDAPGRAQPGWPDQRAFVSSSPASPSPPHTFRRPMSYNVEQHYQPPGSMPRASPGAPRRSSLQSQLSQPRFSAMAAPQPHQQAHLYGASDLDLTITPRSGIKASERGYYFGFDRWPDVAANGKPSPHVVLAGYEGGLDVYAVNKKGLDCLGGLKGLHGGVFHAKILPWSTTDETGDVYPLIAVVLHGPVLPTALNHDDKSEAASGAQRKNEVDSYRTTVQVYSLKTSKLIETLMTLPPVPINTAIALTSPAFQPPAPTGSLTIKAEAGNIAICSGASGECWIYTQLSADQNSHLFACVGKVWTTLQHGPRGDIPKENEQQASSSTKSARPSAPAPIFALNGRWLAYCPPTSGSSPPALQAHITVPILGRAAGLKDLLAPHVPLITASVDLISDSFVNKLMRDTTQELISGAKWVGQQGLQAWNTYWNKPTDLQPQAQHLPAQGSPGLFPPTHGTPVRPSSKEPGLVSIVDLHSMSTSASVVPITSFAPPQGCSFLSFSPSSTALFTASSKGDVQNVWDLLRIQHTKYSPLQSTISPEEGNGPLIRQIAHFSRMTVARVVDVAWAEPHGERLAMVTERGTVHLLEMPFSAHMWPPPRRRVPNVEKDAGTKEANNSAVSMATGAFGAAYSAAMPFVARSRRGSAATPPVGAINPTSTFRDTAAHGGRVIAAGITHSLGKTGTAINHFRHAGENRVAVPPSSTSPAAACVEWMRGRKSHSLFALGDGLVRTFPSKQKRMSTHRGAGSSRNQDFKVPLLPDDIIASAVRQILESGTEEEVLDMTDRDMEAGNNTLTLNHARQKASIGPGPAFYIPQAEIESSAPYQPFHTDRRVTLCELIRPPHGGQDEQTLVNGLEATSLEAKPSKKKKPRQQNQQVLESNGAWAFGQDVPATNLHIGPRLALDDDGEPGDLALPPSAMERTLQYGDHEQIVVTTRKRRGPRNGDQDGDGFFEDDCEVLDFADQRV</sequence>
<feature type="region of interest" description="Disordered" evidence="1">
    <location>
        <begin position="150"/>
        <end position="236"/>
    </location>
</feature>
<dbReference type="OrthoDB" id="3938623at2759"/>
<organism evidence="2 3">
    <name type="scientific">Emericellopsis atlantica</name>
    <dbReference type="NCBI Taxonomy" id="2614577"/>
    <lineage>
        <taxon>Eukaryota</taxon>
        <taxon>Fungi</taxon>
        <taxon>Dikarya</taxon>
        <taxon>Ascomycota</taxon>
        <taxon>Pezizomycotina</taxon>
        <taxon>Sordariomycetes</taxon>
        <taxon>Hypocreomycetidae</taxon>
        <taxon>Hypocreales</taxon>
        <taxon>Bionectriaceae</taxon>
        <taxon>Emericellopsis</taxon>
    </lineage>
</organism>
<feature type="compositionally biased region" description="Basic and acidic residues" evidence="1">
    <location>
        <begin position="32"/>
        <end position="43"/>
    </location>
</feature>
<dbReference type="SUPFAM" id="SSF50978">
    <property type="entry name" value="WD40 repeat-like"/>
    <property type="match status" value="1"/>
</dbReference>
<dbReference type="Gene3D" id="2.130.10.10">
    <property type="entry name" value="YVTN repeat-like/Quinoprotein amine dehydrogenase"/>
    <property type="match status" value="1"/>
</dbReference>
<dbReference type="AlphaFoldDB" id="A0A9P7ZS91"/>
<dbReference type="PANTHER" id="PTHR13268:SF0">
    <property type="entry name" value="BCAS3 MICROTUBULE ASSOCIATED CELL MIGRATION FACTOR"/>
    <property type="match status" value="1"/>
</dbReference>
<evidence type="ECO:0000313" key="2">
    <source>
        <dbReference type="EMBL" id="KAG9257290.1"/>
    </source>
</evidence>
<dbReference type="InterPro" id="IPR036322">
    <property type="entry name" value="WD40_repeat_dom_sf"/>
</dbReference>
<protein>
    <submittedName>
        <fullName evidence="2">Uncharacterized protein</fullName>
    </submittedName>
</protein>
<dbReference type="InterPro" id="IPR015943">
    <property type="entry name" value="WD40/YVTN_repeat-like_dom_sf"/>
</dbReference>
<evidence type="ECO:0000256" key="1">
    <source>
        <dbReference type="SAM" id="MobiDB-lite"/>
    </source>
</evidence>
<keyword evidence="3" id="KW-1185">Reference proteome</keyword>
<comment type="caution">
    <text evidence="2">The sequence shown here is derived from an EMBL/GenBank/DDBJ whole genome shotgun (WGS) entry which is preliminary data.</text>
</comment>